<dbReference type="PROSITE" id="PS52029">
    <property type="entry name" value="LD_TPASE"/>
    <property type="match status" value="1"/>
</dbReference>
<dbReference type="Pfam" id="PF01476">
    <property type="entry name" value="LysM"/>
    <property type="match status" value="1"/>
</dbReference>
<dbReference type="CDD" id="cd00118">
    <property type="entry name" value="LysM"/>
    <property type="match status" value="1"/>
</dbReference>
<comment type="pathway">
    <text evidence="1 9">Cell wall biogenesis; peptidoglycan biosynthesis.</text>
</comment>
<reference evidence="13" key="1">
    <citation type="journal article" date="2024" name="Int. J. Syst. Evol. Microbiol.">
        <title>Methylomarinovum tepidoasis sp. nov., a moderately thermophilic methanotroph of the family Methylothermaceae isolated from a deep-sea hydrothermal field.</title>
        <authorList>
            <person name="Hirayama H."/>
            <person name="Takaki Y."/>
            <person name="Abe M."/>
            <person name="Miyazaki M."/>
            <person name="Uematsu K."/>
            <person name="Matsui Y."/>
            <person name="Takai K."/>
        </authorList>
    </citation>
    <scope>NUCLEOTIDE SEQUENCE [LARGE SCALE GENOMIC DNA]</scope>
    <source>
        <strain evidence="13">IT-9</strain>
    </source>
</reference>
<organism evidence="12 13">
    <name type="scientific">Methylomarinovum caldicuralii</name>
    <dbReference type="NCBI Taxonomy" id="438856"/>
    <lineage>
        <taxon>Bacteria</taxon>
        <taxon>Pseudomonadati</taxon>
        <taxon>Pseudomonadota</taxon>
        <taxon>Gammaproteobacteria</taxon>
        <taxon>Methylococcales</taxon>
        <taxon>Methylothermaceae</taxon>
        <taxon>Methylomarinovum</taxon>
    </lineage>
</organism>
<keyword evidence="3" id="KW-0328">Glycosyltransferase</keyword>
<evidence type="ECO:0000256" key="4">
    <source>
        <dbReference type="ARBA" id="ARBA00022679"/>
    </source>
</evidence>
<evidence type="ECO:0000256" key="8">
    <source>
        <dbReference type="ARBA" id="ARBA00023316"/>
    </source>
</evidence>
<dbReference type="EMBL" id="AP024714">
    <property type="protein sequence ID" value="BCX81800.1"/>
    <property type="molecule type" value="Genomic_DNA"/>
</dbReference>
<dbReference type="PANTHER" id="PTHR30582:SF24">
    <property type="entry name" value="L,D-TRANSPEPTIDASE ERFK_SRFK-RELATED"/>
    <property type="match status" value="1"/>
</dbReference>
<keyword evidence="4" id="KW-0808">Transferase</keyword>
<dbReference type="AlphaFoldDB" id="A0AAU9CFQ9"/>
<dbReference type="GO" id="GO:0005576">
    <property type="term" value="C:extracellular region"/>
    <property type="evidence" value="ECO:0007669"/>
    <property type="project" value="TreeGrafter"/>
</dbReference>
<evidence type="ECO:0000256" key="9">
    <source>
        <dbReference type="PROSITE-ProRule" id="PRU01373"/>
    </source>
</evidence>
<feature type="active site" description="Nucleophile" evidence="9">
    <location>
        <position position="222"/>
    </location>
</feature>
<dbReference type="InterPro" id="IPR038063">
    <property type="entry name" value="Transpep_catalytic_dom"/>
</dbReference>
<sequence>MAVSHRQTLTFLLSLLVLLTAGCQSFPPLLNAGREPQIGPIHRHPDGDVIGRLATLQLQPGDTLADVARYFDIGLQAIQDANPGIDPWAPEAGREILLPLAFLLPDAPREGIVVNLAAMRLFHFSAGEPQTVATYPVGIGRAGWNTPTGRTRIVEKIAHPRWVVPESIRREHARKGDPLPKIVPPGPENPLGNHALRLGWRSYLIHGTNKPYGVGLRISHGCIRLYPEDIARLFSRVGEGTPVTIVDQPYLLGWRGKELLLEIHRPLSQDPRTLSALWRDLERRLRQAQTQTGRPIDWRRVDRAVAEARGIPLPVLADAPRWADYLASLPRVSHPARWRYAYQPPPLQPGWYLVLKPRPLLESRIVTAILRHQGPPYPARFLEGRVVVGPYPEKSHARRAQRRLAQELELESRLLPPAALAASRR</sequence>
<evidence type="ECO:0000256" key="2">
    <source>
        <dbReference type="ARBA" id="ARBA00005992"/>
    </source>
</evidence>
<protein>
    <submittedName>
        <fullName evidence="12">L,D-transpeptidase ErfK/SrfK</fullName>
    </submittedName>
</protein>
<dbReference type="SUPFAM" id="SSF141523">
    <property type="entry name" value="L,D-transpeptidase catalytic domain-like"/>
    <property type="match status" value="1"/>
</dbReference>
<dbReference type="GO" id="GO:0071972">
    <property type="term" value="F:peptidoglycan L,D-transpeptidase activity"/>
    <property type="evidence" value="ECO:0007669"/>
    <property type="project" value="TreeGrafter"/>
</dbReference>
<gene>
    <name evidence="12" type="ORF">MIT9_P1380</name>
</gene>
<evidence type="ECO:0000256" key="1">
    <source>
        <dbReference type="ARBA" id="ARBA00004752"/>
    </source>
</evidence>
<evidence type="ECO:0000256" key="6">
    <source>
        <dbReference type="ARBA" id="ARBA00022960"/>
    </source>
</evidence>
<dbReference type="Gene3D" id="3.10.350.10">
    <property type="entry name" value="LysM domain"/>
    <property type="match status" value="1"/>
</dbReference>
<feature type="active site" description="Proton donor/acceptor" evidence="9">
    <location>
        <position position="206"/>
    </location>
</feature>
<evidence type="ECO:0000259" key="11">
    <source>
        <dbReference type="PROSITE" id="PS52029"/>
    </source>
</evidence>
<dbReference type="SMART" id="SM00257">
    <property type="entry name" value="LysM"/>
    <property type="match status" value="1"/>
</dbReference>
<dbReference type="Gene3D" id="2.40.440.10">
    <property type="entry name" value="L,D-transpeptidase catalytic domain-like"/>
    <property type="match status" value="1"/>
</dbReference>
<feature type="domain" description="L,D-TPase catalytic" evidence="11">
    <location>
        <begin position="110"/>
        <end position="246"/>
    </location>
</feature>
<evidence type="ECO:0000259" key="10">
    <source>
        <dbReference type="PROSITE" id="PS51782"/>
    </source>
</evidence>
<dbReference type="InterPro" id="IPR050979">
    <property type="entry name" value="LD-transpeptidase"/>
</dbReference>
<dbReference type="PROSITE" id="PS51782">
    <property type="entry name" value="LYSM"/>
    <property type="match status" value="1"/>
</dbReference>
<keyword evidence="13" id="KW-1185">Reference proteome</keyword>
<dbReference type="InterPro" id="IPR018392">
    <property type="entry name" value="LysM"/>
</dbReference>
<dbReference type="PANTHER" id="PTHR30582">
    <property type="entry name" value="L,D-TRANSPEPTIDASE"/>
    <property type="match status" value="1"/>
</dbReference>
<comment type="similarity">
    <text evidence="2">Belongs to the YkuD family.</text>
</comment>
<dbReference type="GO" id="GO:0071555">
    <property type="term" value="P:cell wall organization"/>
    <property type="evidence" value="ECO:0007669"/>
    <property type="project" value="UniProtKB-UniRule"/>
</dbReference>
<evidence type="ECO:0000256" key="7">
    <source>
        <dbReference type="ARBA" id="ARBA00022984"/>
    </source>
</evidence>
<dbReference type="Proteomes" id="UP001321825">
    <property type="component" value="Chromosome"/>
</dbReference>
<dbReference type="PROSITE" id="PS51257">
    <property type="entry name" value="PROKAR_LIPOPROTEIN"/>
    <property type="match status" value="1"/>
</dbReference>
<dbReference type="GO" id="GO:0008360">
    <property type="term" value="P:regulation of cell shape"/>
    <property type="evidence" value="ECO:0007669"/>
    <property type="project" value="UniProtKB-UniRule"/>
</dbReference>
<feature type="domain" description="LysM" evidence="10">
    <location>
        <begin position="54"/>
        <end position="98"/>
    </location>
</feature>
<accession>A0AAU9CFQ9</accession>
<keyword evidence="7 9" id="KW-0573">Peptidoglycan synthesis</keyword>
<dbReference type="CDD" id="cd16913">
    <property type="entry name" value="YkuD_like"/>
    <property type="match status" value="1"/>
</dbReference>
<dbReference type="RefSeq" id="WP_317704229.1">
    <property type="nucleotide sequence ID" value="NZ_AP024714.1"/>
</dbReference>
<evidence type="ECO:0000313" key="12">
    <source>
        <dbReference type="EMBL" id="BCX81800.1"/>
    </source>
</evidence>
<dbReference type="GO" id="GO:0016757">
    <property type="term" value="F:glycosyltransferase activity"/>
    <property type="evidence" value="ECO:0007669"/>
    <property type="project" value="UniProtKB-KW"/>
</dbReference>
<name>A0AAU9CFQ9_9GAMM</name>
<proteinExistence type="inferred from homology"/>
<dbReference type="InterPro" id="IPR005490">
    <property type="entry name" value="LD_TPept_cat_dom"/>
</dbReference>
<evidence type="ECO:0000313" key="13">
    <source>
        <dbReference type="Proteomes" id="UP001321825"/>
    </source>
</evidence>
<keyword evidence="6 9" id="KW-0133">Cell shape</keyword>
<dbReference type="GO" id="GO:0018104">
    <property type="term" value="P:peptidoglycan-protein cross-linking"/>
    <property type="evidence" value="ECO:0007669"/>
    <property type="project" value="TreeGrafter"/>
</dbReference>
<dbReference type="InterPro" id="IPR036779">
    <property type="entry name" value="LysM_dom_sf"/>
</dbReference>
<evidence type="ECO:0000256" key="5">
    <source>
        <dbReference type="ARBA" id="ARBA00022801"/>
    </source>
</evidence>
<keyword evidence="8 9" id="KW-0961">Cell wall biogenesis/degradation</keyword>
<keyword evidence="5" id="KW-0378">Hydrolase</keyword>
<evidence type="ECO:0000256" key="3">
    <source>
        <dbReference type="ARBA" id="ARBA00022676"/>
    </source>
</evidence>
<dbReference type="KEGG" id="mcau:MIT9_P1380"/>
<dbReference type="Pfam" id="PF03734">
    <property type="entry name" value="YkuD"/>
    <property type="match status" value="1"/>
</dbReference>